<evidence type="ECO:0000313" key="5">
    <source>
        <dbReference type="Proteomes" id="UP000005408"/>
    </source>
</evidence>
<dbReference type="PANTHER" id="PTHR10858:SF23">
    <property type="entry name" value="DEOXYRIBONUCLEASE II"/>
    <property type="match status" value="1"/>
</dbReference>
<accession>A0A8W8LDR0</accession>
<organism evidence="4 5">
    <name type="scientific">Magallana gigas</name>
    <name type="common">Pacific oyster</name>
    <name type="synonym">Crassostrea gigas</name>
    <dbReference type="NCBI Taxonomy" id="29159"/>
    <lineage>
        <taxon>Eukaryota</taxon>
        <taxon>Metazoa</taxon>
        <taxon>Spiralia</taxon>
        <taxon>Lophotrochozoa</taxon>
        <taxon>Mollusca</taxon>
        <taxon>Bivalvia</taxon>
        <taxon>Autobranchia</taxon>
        <taxon>Pteriomorphia</taxon>
        <taxon>Ostreida</taxon>
        <taxon>Ostreoidea</taxon>
        <taxon>Ostreidae</taxon>
        <taxon>Magallana</taxon>
    </lineage>
</organism>
<keyword evidence="3" id="KW-0732">Signal</keyword>
<dbReference type="CDD" id="cd09121">
    <property type="entry name" value="PLDc_DNaseII_2"/>
    <property type="match status" value="1"/>
</dbReference>
<name>A0A8W8LDR0_MAGGI</name>
<dbReference type="OrthoDB" id="10261598at2759"/>
<dbReference type="EnsemblMetazoa" id="G27527.1">
    <property type="protein sequence ID" value="G27527.1:cds"/>
    <property type="gene ID" value="G27527"/>
</dbReference>
<dbReference type="EnsemblMetazoa" id="G27527.2">
    <property type="protein sequence ID" value="G27527.2:cds"/>
    <property type="gene ID" value="G27527"/>
</dbReference>
<dbReference type="InterPro" id="IPR004947">
    <property type="entry name" value="DNase_II"/>
</dbReference>
<dbReference type="AlphaFoldDB" id="A0A8W8LDR0"/>
<evidence type="ECO:0000313" key="4">
    <source>
        <dbReference type="EnsemblMetazoa" id="G27527.2:cds"/>
    </source>
</evidence>
<proteinExistence type="inferred from homology"/>
<dbReference type="CDD" id="cd09120">
    <property type="entry name" value="PLDc_DNaseII_1"/>
    <property type="match status" value="1"/>
</dbReference>
<reference evidence="4" key="1">
    <citation type="submission" date="2022-08" db="UniProtKB">
        <authorList>
            <consortium name="EnsemblMetazoa"/>
        </authorList>
    </citation>
    <scope>IDENTIFICATION</scope>
    <source>
        <strain evidence="4">05x7-T-G4-1.051#20</strain>
    </source>
</reference>
<evidence type="ECO:0000256" key="3">
    <source>
        <dbReference type="SAM" id="SignalP"/>
    </source>
</evidence>
<feature type="signal peptide" evidence="3">
    <location>
        <begin position="1"/>
        <end position="18"/>
    </location>
</feature>
<protein>
    <recommendedName>
        <fullName evidence="6">Plancitoxin-1</fullName>
    </recommendedName>
</protein>
<dbReference type="GO" id="GO:0004531">
    <property type="term" value="F:deoxyribonuclease II activity"/>
    <property type="evidence" value="ECO:0007669"/>
    <property type="project" value="InterPro"/>
</dbReference>
<sequence length="337" mass="39128">MDPFLSVLILLCAEFCFCLNCKAMSGDLVDWFMMYKVPKATREMSKKTTGKEFYYLDANNPTWSFKDVDIQKPDKNPLYYTLEQIYQKIPEEYGMYNDEPPQSPVLVNTESGAHMKGAFAFDKDSGFWLILSVPHFPAPQKQKYSYDIHQISKAQSILCISLDRKYRTEMEKIFNLTKPIFYDGSKPLLQKFTTKMNHHRNGPNGPIVTEFITSKGQSFRGYAKSASFGKDLYHSLVAKNLKDNLFVETWHPNLTTNCSMYKVYDVKEVSFEDKYWFKSTIDHAKWAVTEKKDWACIGDINRSMTQFKRGGGTMCIHHAVVAKQFRKIVKKKEECPR</sequence>
<keyword evidence="5" id="KW-1185">Reference proteome</keyword>
<evidence type="ECO:0000256" key="2">
    <source>
        <dbReference type="ARBA" id="ARBA00022801"/>
    </source>
</evidence>
<dbReference type="Pfam" id="PF03265">
    <property type="entry name" value="DNase_II"/>
    <property type="match status" value="1"/>
</dbReference>
<feature type="chain" id="PRO_5042431571" description="Plancitoxin-1" evidence="3">
    <location>
        <begin position="19"/>
        <end position="337"/>
    </location>
</feature>
<evidence type="ECO:0008006" key="6">
    <source>
        <dbReference type="Google" id="ProtNLM"/>
    </source>
</evidence>
<dbReference type="GO" id="GO:0006309">
    <property type="term" value="P:apoptotic DNA fragmentation"/>
    <property type="evidence" value="ECO:0007669"/>
    <property type="project" value="TreeGrafter"/>
</dbReference>
<dbReference type="OMA" id="FRPIRNM"/>
<keyword evidence="2" id="KW-0378">Hydrolase</keyword>
<dbReference type="PANTHER" id="PTHR10858">
    <property type="entry name" value="DEOXYRIBONUCLEASE II"/>
    <property type="match status" value="1"/>
</dbReference>
<evidence type="ECO:0000256" key="1">
    <source>
        <dbReference type="ARBA" id="ARBA00007527"/>
    </source>
</evidence>
<dbReference type="EnsemblMetazoa" id="G27527.3">
    <property type="protein sequence ID" value="G27527.3:cds"/>
    <property type="gene ID" value="G27527"/>
</dbReference>
<dbReference type="Proteomes" id="UP000005408">
    <property type="component" value="Unassembled WGS sequence"/>
</dbReference>
<comment type="similarity">
    <text evidence="1">Belongs to the DNase II family.</text>
</comment>